<evidence type="ECO:0000256" key="8">
    <source>
        <dbReference type="RuleBase" id="RU000416"/>
    </source>
</evidence>
<evidence type="ECO:0000256" key="5">
    <source>
        <dbReference type="ARBA" id="ARBA00022747"/>
    </source>
</evidence>
<dbReference type="InterPro" id="IPR001525">
    <property type="entry name" value="C5_MeTfrase"/>
</dbReference>
<evidence type="ECO:0000256" key="1">
    <source>
        <dbReference type="ARBA" id="ARBA00011975"/>
    </source>
</evidence>
<organism evidence="9 10">
    <name type="scientific">Peteryoungia ipomoeae</name>
    <dbReference type="NCBI Taxonomy" id="1210932"/>
    <lineage>
        <taxon>Bacteria</taxon>
        <taxon>Pseudomonadati</taxon>
        <taxon>Pseudomonadota</taxon>
        <taxon>Alphaproteobacteria</taxon>
        <taxon>Hyphomicrobiales</taxon>
        <taxon>Rhizobiaceae</taxon>
        <taxon>Peteryoungia</taxon>
    </lineage>
</organism>
<evidence type="ECO:0000256" key="6">
    <source>
        <dbReference type="ARBA" id="ARBA00047422"/>
    </source>
</evidence>
<dbReference type="OrthoDB" id="9813719at2"/>
<comment type="caution">
    <text evidence="9">The sequence shown here is derived from an EMBL/GenBank/DDBJ whole genome shotgun (WGS) entry which is preliminary data.</text>
</comment>
<dbReference type="InterPro" id="IPR029063">
    <property type="entry name" value="SAM-dependent_MTases_sf"/>
</dbReference>
<dbReference type="SUPFAM" id="SSF53335">
    <property type="entry name" value="S-adenosyl-L-methionine-dependent methyltransferases"/>
    <property type="match status" value="1"/>
</dbReference>
<dbReference type="PANTHER" id="PTHR10629:SF52">
    <property type="entry name" value="DNA (CYTOSINE-5)-METHYLTRANSFERASE 1"/>
    <property type="match status" value="1"/>
</dbReference>
<accession>A0A4S8NXT7</accession>
<keyword evidence="4 7" id="KW-0949">S-adenosyl-L-methionine</keyword>
<evidence type="ECO:0000313" key="10">
    <source>
        <dbReference type="Proteomes" id="UP000308828"/>
    </source>
</evidence>
<reference evidence="9 10" key="1">
    <citation type="submission" date="2019-04" db="EMBL/GenBank/DDBJ databases">
        <title>Genome sequence of strain shin9-1.</title>
        <authorList>
            <person name="Gao J."/>
            <person name="Sun J."/>
        </authorList>
    </citation>
    <scope>NUCLEOTIDE SEQUENCE [LARGE SCALE GENOMIC DNA]</scope>
    <source>
        <strain evidence="10">shin9-1</strain>
    </source>
</reference>
<keyword evidence="3 7" id="KW-0808">Transferase</keyword>
<dbReference type="GO" id="GO:0003886">
    <property type="term" value="F:DNA (cytosine-5-)-methyltransferase activity"/>
    <property type="evidence" value="ECO:0007669"/>
    <property type="project" value="UniProtKB-EC"/>
</dbReference>
<dbReference type="Proteomes" id="UP000308828">
    <property type="component" value="Unassembled WGS sequence"/>
</dbReference>
<dbReference type="PRINTS" id="PR00105">
    <property type="entry name" value="C5METTRFRASE"/>
</dbReference>
<dbReference type="GO" id="GO:0044027">
    <property type="term" value="P:negative regulation of gene expression via chromosomal CpG island methylation"/>
    <property type="evidence" value="ECO:0007669"/>
    <property type="project" value="TreeGrafter"/>
</dbReference>
<dbReference type="PROSITE" id="PS51679">
    <property type="entry name" value="SAM_MT_C5"/>
    <property type="match status" value="1"/>
</dbReference>
<dbReference type="NCBIfam" id="TIGR00675">
    <property type="entry name" value="dcm"/>
    <property type="match status" value="1"/>
</dbReference>
<gene>
    <name evidence="9" type="ORF">FAA97_13440</name>
</gene>
<dbReference type="InterPro" id="IPR031303">
    <property type="entry name" value="C5_meth_CS"/>
</dbReference>
<dbReference type="Pfam" id="PF00145">
    <property type="entry name" value="DNA_methylase"/>
    <property type="match status" value="1"/>
</dbReference>
<keyword evidence="5" id="KW-0680">Restriction system</keyword>
<dbReference type="PROSITE" id="PS00095">
    <property type="entry name" value="C5_MTASE_2"/>
    <property type="match status" value="1"/>
</dbReference>
<dbReference type="Gene3D" id="3.40.50.150">
    <property type="entry name" value="Vaccinia Virus protein VP39"/>
    <property type="match status" value="1"/>
</dbReference>
<dbReference type="RefSeq" id="WP_136599060.1">
    <property type="nucleotide sequence ID" value="NZ_STGV01000004.1"/>
</dbReference>
<dbReference type="GO" id="GO:0009307">
    <property type="term" value="P:DNA restriction-modification system"/>
    <property type="evidence" value="ECO:0007669"/>
    <property type="project" value="UniProtKB-KW"/>
</dbReference>
<dbReference type="Gene3D" id="3.90.120.10">
    <property type="entry name" value="DNA Methylase, subunit A, domain 2"/>
    <property type="match status" value="1"/>
</dbReference>
<protein>
    <recommendedName>
        <fullName evidence="1">DNA (cytosine-5-)-methyltransferase</fullName>
        <ecNumber evidence="1">2.1.1.37</ecNumber>
    </recommendedName>
</protein>
<dbReference type="EMBL" id="STGV01000004">
    <property type="protein sequence ID" value="THV22288.1"/>
    <property type="molecule type" value="Genomic_DNA"/>
</dbReference>
<comment type="similarity">
    <text evidence="7 8">Belongs to the class I-like SAM-binding methyltransferase superfamily. C5-methyltransferase family.</text>
</comment>
<name>A0A4S8NXT7_9HYPH</name>
<sequence length="334" mass="37595">MSLGIDEACRALGKHPVHSYAAELDPTYAAVYARNFNPTSQHVGDVTEALSGVLGTPLSYRERELRDSLGRVDLLCGGPPCQGHSDLNNYTRRSDPRNSLYDRMARAAEVLNPRSVIIENVPGVQRDRTGVFTRTVGFLEQLGYSVYVTTLDASEFGVPQARKRTFVLALQSRKHLEHFTNVLEQLRNKQSRDVRWAIDDLNVQSGEFDRPSTLSDESQRRVNWLFETNSFELPDSMRPDCHRLKQHTYKSVYGRMYPDRPAPTITTGCLVMGQGRFIHPTEPRTITPHEAARIQSFPDFFDFGLQKRTTYAKLIGNAVPPLLAFPVGLGILSS</sequence>
<dbReference type="GO" id="GO:0032259">
    <property type="term" value="P:methylation"/>
    <property type="evidence" value="ECO:0007669"/>
    <property type="project" value="UniProtKB-KW"/>
</dbReference>
<proteinExistence type="inferred from homology"/>
<evidence type="ECO:0000256" key="2">
    <source>
        <dbReference type="ARBA" id="ARBA00022603"/>
    </source>
</evidence>
<dbReference type="PANTHER" id="PTHR10629">
    <property type="entry name" value="CYTOSINE-SPECIFIC METHYLTRANSFERASE"/>
    <property type="match status" value="1"/>
</dbReference>
<evidence type="ECO:0000256" key="4">
    <source>
        <dbReference type="ARBA" id="ARBA00022691"/>
    </source>
</evidence>
<keyword evidence="10" id="KW-1185">Reference proteome</keyword>
<feature type="active site" evidence="7">
    <location>
        <position position="81"/>
    </location>
</feature>
<keyword evidence="2 7" id="KW-0489">Methyltransferase</keyword>
<dbReference type="InterPro" id="IPR050390">
    <property type="entry name" value="C5-Methyltransferase"/>
</dbReference>
<evidence type="ECO:0000256" key="7">
    <source>
        <dbReference type="PROSITE-ProRule" id="PRU01016"/>
    </source>
</evidence>
<evidence type="ECO:0000256" key="3">
    <source>
        <dbReference type="ARBA" id="ARBA00022679"/>
    </source>
</evidence>
<dbReference type="GO" id="GO:0003677">
    <property type="term" value="F:DNA binding"/>
    <property type="evidence" value="ECO:0007669"/>
    <property type="project" value="TreeGrafter"/>
</dbReference>
<dbReference type="AlphaFoldDB" id="A0A4S8NXT7"/>
<comment type="catalytic activity">
    <reaction evidence="6">
        <text>a 2'-deoxycytidine in DNA + S-adenosyl-L-methionine = a 5-methyl-2'-deoxycytidine in DNA + S-adenosyl-L-homocysteine + H(+)</text>
        <dbReference type="Rhea" id="RHEA:13681"/>
        <dbReference type="Rhea" id="RHEA-COMP:11369"/>
        <dbReference type="Rhea" id="RHEA-COMP:11370"/>
        <dbReference type="ChEBI" id="CHEBI:15378"/>
        <dbReference type="ChEBI" id="CHEBI:57856"/>
        <dbReference type="ChEBI" id="CHEBI:59789"/>
        <dbReference type="ChEBI" id="CHEBI:85452"/>
        <dbReference type="ChEBI" id="CHEBI:85454"/>
        <dbReference type="EC" id="2.1.1.37"/>
    </reaction>
</comment>
<dbReference type="EC" id="2.1.1.37" evidence="1"/>
<evidence type="ECO:0000313" key="9">
    <source>
        <dbReference type="EMBL" id="THV22288.1"/>
    </source>
</evidence>